<dbReference type="Proteomes" id="UP000275530">
    <property type="component" value="Unassembled WGS sequence"/>
</dbReference>
<protein>
    <submittedName>
        <fullName evidence="1">Uncharacterized protein</fullName>
    </submittedName>
</protein>
<sequence length="147" mass="16069">MADDLIERLRDAVTHEGNITFTEYESIVREAADALAAKDKALEELRAELEALKRENKSLSAEIDALEEEGCGVDDDIRKLNTRAEAAESQLEMARKALEPFAREAEVWGGYDETEALVEGWNGGPASQLTVAHLRAAARAQADGETP</sequence>
<name>A0A6M7TM42_9HYPH</name>
<dbReference type="AlphaFoldDB" id="A0A6M7TM42"/>
<evidence type="ECO:0000313" key="2">
    <source>
        <dbReference type="Proteomes" id="UP000275530"/>
    </source>
</evidence>
<accession>A0A6M7TM42</accession>
<gene>
    <name evidence="1" type="ORF">D3242_01390</name>
</gene>
<organism evidence="1 2">
    <name type="scientific">Mesorhizobium jarvisii</name>
    <dbReference type="NCBI Taxonomy" id="1777867"/>
    <lineage>
        <taxon>Bacteria</taxon>
        <taxon>Pseudomonadati</taxon>
        <taxon>Pseudomonadota</taxon>
        <taxon>Alphaproteobacteria</taxon>
        <taxon>Hyphomicrobiales</taxon>
        <taxon>Phyllobacteriaceae</taxon>
        <taxon>Mesorhizobium</taxon>
    </lineage>
</organism>
<reference evidence="1 2" key="1">
    <citation type="submission" date="2018-09" db="EMBL/GenBank/DDBJ databases">
        <title>Mesorhizobium carmichaelinearum sp. nov. isolated from Carmichaelinea spp. root nodules in New Zealand.</title>
        <authorList>
            <person name="De Meyer S.E."/>
        </authorList>
    </citation>
    <scope>NUCLEOTIDE SEQUENCE [LARGE SCALE GENOMIC DNA]</scope>
    <source>
        <strain evidence="1 2">LMG 28313</strain>
    </source>
</reference>
<proteinExistence type="predicted"/>
<dbReference type="EMBL" id="QZXA01000001">
    <property type="protein sequence ID" value="RJT37930.1"/>
    <property type="molecule type" value="Genomic_DNA"/>
</dbReference>
<dbReference type="RefSeq" id="WP_064983165.1">
    <property type="nucleotide sequence ID" value="NZ_CP033507.1"/>
</dbReference>
<comment type="caution">
    <text evidence="1">The sequence shown here is derived from an EMBL/GenBank/DDBJ whole genome shotgun (WGS) entry which is preliminary data.</text>
</comment>
<dbReference type="Gene3D" id="1.10.287.2610">
    <property type="match status" value="1"/>
</dbReference>
<keyword evidence="2" id="KW-1185">Reference proteome</keyword>
<evidence type="ECO:0000313" key="1">
    <source>
        <dbReference type="EMBL" id="RJT37930.1"/>
    </source>
</evidence>